<sequence length="450" mass="47250">MSPSRSPSSSAAARSVFFFGSFGGILAGYDQGIAAGSLLFISPALGLTPWTKGLVVSSLMLGAIFGSLVAGSLAERWGRRPILQLGAAVFGLSAIGMALAPSVAVLVAARVLGGLAVGIASVVVPTYLSELAPTRNRGGIATLNQLMIAIGIFVAYVTSLALSPWGAWRWMLGIALVPSLLLLFGVSRSPETPRWLVAHGRTEEARRVLRAQLGEDEAAAVLADIRRTRDAEPEQDRARWRELLTPALRRPLLVAVGLALLQQFIGINTIVYYAPTILRAAGFGDSAALLNSVGLGALSIITTLITARVVDAVGRKKLLMIGGTAMLLSMSVLAVLFGGDLLAGTAGATGAVLCLAVFKVAFSLSWGPLMWVLLPEQFPLRVRTLGVGVGSFVNWTGNLLVSQFFPVLLVFGAGAVFGIFAGFAVLALVFTFFCVRETSRRSLEDLELAG</sequence>
<dbReference type="PROSITE" id="PS00217">
    <property type="entry name" value="SUGAR_TRANSPORT_2"/>
    <property type="match status" value="1"/>
</dbReference>
<evidence type="ECO:0000256" key="4">
    <source>
        <dbReference type="ARBA" id="ARBA00022692"/>
    </source>
</evidence>
<evidence type="ECO:0000256" key="3">
    <source>
        <dbReference type="ARBA" id="ARBA00022448"/>
    </source>
</evidence>
<comment type="similarity">
    <text evidence="2 7">Belongs to the major facilitator superfamily. Sugar transporter (TC 2.A.1.1) family.</text>
</comment>
<keyword evidence="5 8" id="KW-1133">Transmembrane helix</keyword>
<feature type="transmembrane region" description="Helical" evidence="8">
    <location>
        <begin position="318"/>
        <end position="338"/>
    </location>
</feature>
<dbReference type="Pfam" id="PF00083">
    <property type="entry name" value="Sugar_tr"/>
    <property type="match status" value="1"/>
</dbReference>
<dbReference type="InterPro" id="IPR020846">
    <property type="entry name" value="MFS_dom"/>
</dbReference>
<dbReference type="PANTHER" id="PTHR48020">
    <property type="entry name" value="PROTON MYO-INOSITOL COTRANSPORTER"/>
    <property type="match status" value="1"/>
</dbReference>
<dbReference type="InterPro" id="IPR050814">
    <property type="entry name" value="Myo-inositol_Transporter"/>
</dbReference>
<dbReference type="InterPro" id="IPR005828">
    <property type="entry name" value="MFS_sugar_transport-like"/>
</dbReference>
<keyword evidence="12" id="KW-1185">Reference proteome</keyword>
<evidence type="ECO:0000256" key="8">
    <source>
        <dbReference type="SAM" id="Phobius"/>
    </source>
</evidence>
<name>A0ABP6RJN9_9PSEU</name>
<dbReference type="Proteomes" id="UP001500483">
    <property type="component" value="Unassembled WGS sequence"/>
</dbReference>
<reference evidence="10" key="1">
    <citation type="journal article" date="2014" name="Int. J. Syst. Evol. Microbiol.">
        <title>Complete genome of a new Firmicutes species belonging to the dominant human colonic microbiota ('Ruminococcus bicirculans') reveals two chromosomes and a selective capacity to utilize plant glucans.</title>
        <authorList>
            <consortium name="NISC Comparative Sequencing Program"/>
            <person name="Wegmann U."/>
            <person name="Louis P."/>
            <person name="Goesmann A."/>
            <person name="Henrissat B."/>
            <person name="Duncan S.H."/>
            <person name="Flint H.J."/>
        </authorList>
    </citation>
    <scope>NUCLEOTIDE SEQUENCE</scope>
    <source>
        <strain evidence="10">JCM 9687</strain>
    </source>
</reference>
<dbReference type="SUPFAM" id="SSF103473">
    <property type="entry name" value="MFS general substrate transporter"/>
    <property type="match status" value="1"/>
</dbReference>
<dbReference type="EMBL" id="BAAAYK010000038">
    <property type="protein sequence ID" value="GAA3356555.1"/>
    <property type="molecule type" value="Genomic_DNA"/>
</dbReference>
<feature type="transmembrane region" description="Helical" evidence="8">
    <location>
        <begin position="140"/>
        <end position="162"/>
    </location>
</feature>
<evidence type="ECO:0000259" key="9">
    <source>
        <dbReference type="PROSITE" id="PS50850"/>
    </source>
</evidence>
<dbReference type="InterPro" id="IPR036259">
    <property type="entry name" value="MFS_trans_sf"/>
</dbReference>
<dbReference type="PROSITE" id="PS50850">
    <property type="entry name" value="MFS"/>
    <property type="match status" value="1"/>
</dbReference>
<keyword evidence="6 8" id="KW-0472">Membrane</keyword>
<evidence type="ECO:0000313" key="11">
    <source>
        <dbReference type="EMBL" id="GAA3356555.1"/>
    </source>
</evidence>
<protein>
    <submittedName>
        <fullName evidence="10">Sugar porter family MFS transporter</fullName>
    </submittedName>
</protein>
<feature type="transmembrane region" description="Helical" evidence="8">
    <location>
        <begin position="49"/>
        <end position="70"/>
    </location>
</feature>
<feature type="transmembrane region" description="Helical" evidence="8">
    <location>
        <begin position="252"/>
        <end position="274"/>
    </location>
</feature>
<dbReference type="EMBL" id="BAAAYK010000017">
    <property type="protein sequence ID" value="GAA3353511.1"/>
    <property type="molecule type" value="Genomic_DNA"/>
</dbReference>
<feature type="transmembrane region" description="Helical" evidence="8">
    <location>
        <begin position="411"/>
        <end position="435"/>
    </location>
</feature>
<feature type="transmembrane region" description="Helical" evidence="8">
    <location>
        <begin position="12"/>
        <end position="29"/>
    </location>
</feature>
<dbReference type="RefSeq" id="WP_344924200.1">
    <property type="nucleotide sequence ID" value="NZ_BAAAYK010000017.1"/>
</dbReference>
<feature type="transmembrane region" description="Helical" evidence="8">
    <location>
        <begin position="168"/>
        <end position="186"/>
    </location>
</feature>
<evidence type="ECO:0000313" key="10">
    <source>
        <dbReference type="EMBL" id="GAA3353511.1"/>
    </source>
</evidence>
<dbReference type="InterPro" id="IPR003663">
    <property type="entry name" value="Sugar/inositol_transpt"/>
</dbReference>
<reference evidence="10" key="3">
    <citation type="submission" date="2023-12" db="EMBL/GenBank/DDBJ databases">
        <authorList>
            <person name="Sun Q."/>
            <person name="Inoue M."/>
        </authorList>
    </citation>
    <scope>NUCLEOTIDE SEQUENCE</scope>
    <source>
        <strain evidence="10">JCM 9687</strain>
    </source>
</reference>
<evidence type="ECO:0000256" key="5">
    <source>
        <dbReference type="ARBA" id="ARBA00022989"/>
    </source>
</evidence>
<evidence type="ECO:0000256" key="7">
    <source>
        <dbReference type="RuleBase" id="RU003346"/>
    </source>
</evidence>
<feature type="transmembrane region" description="Helical" evidence="8">
    <location>
        <begin position="286"/>
        <end position="306"/>
    </location>
</feature>
<evidence type="ECO:0000256" key="1">
    <source>
        <dbReference type="ARBA" id="ARBA00004651"/>
    </source>
</evidence>
<evidence type="ECO:0000256" key="2">
    <source>
        <dbReference type="ARBA" id="ARBA00010992"/>
    </source>
</evidence>
<dbReference type="PANTHER" id="PTHR48020:SF12">
    <property type="entry name" value="PROTON MYO-INOSITOL COTRANSPORTER"/>
    <property type="match status" value="1"/>
</dbReference>
<dbReference type="Gene3D" id="1.20.1250.20">
    <property type="entry name" value="MFS general substrate transporter like domains"/>
    <property type="match status" value="1"/>
</dbReference>
<dbReference type="NCBIfam" id="TIGR00879">
    <property type="entry name" value="SP"/>
    <property type="match status" value="1"/>
</dbReference>
<dbReference type="PRINTS" id="PR00171">
    <property type="entry name" value="SUGRTRNSPORT"/>
</dbReference>
<feature type="transmembrane region" description="Helical" evidence="8">
    <location>
        <begin position="107"/>
        <end position="128"/>
    </location>
</feature>
<comment type="caution">
    <text evidence="10">The sequence shown here is derived from an EMBL/GenBank/DDBJ whole genome shotgun (WGS) entry which is preliminary data.</text>
</comment>
<reference evidence="12" key="2">
    <citation type="journal article" date="2019" name="Int. J. Syst. Evol. Microbiol.">
        <title>The Global Catalogue of Microorganisms (GCM) 10K type strain sequencing project: providing services to taxonomists for standard genome sequencing and annotation.</title>
        <authorList>
            <consortium name="The Broad Institute Genomics Platform"/>
            <consortium name="The Broad Institute Genome Sequencing Center for Infectious Disease"/>
            <person name="Wu L."/>
            <person name="Ma J."/>
        </authorList>
    </citation>
    <scope>NUCLEOTIDE SEQUENCE [LARGE SCALE GENOMIC DNA]</scope>
    <source>
        <strain evidence="12">JCM 9687</strain>
    </source>
</reference>
<feature type="transmembrane region" description="Helical" evidence="8">
    <location>
        <begin position="350"/>
        <end position="373"/>
    </location>
</feature>
<accession>A0ABP6RJN9</accession>
<evidence type="ECO:0000256" key="6">
    <source>
        <dbReference type="ARBA" id="ARBA00023136"/>
    </source>
</evidence>
<feature type="domain" description="Major facilitator superfamily (MFS) profile" evidence="9">
    <location>
        <begin position="16"/>
        <end position="439"/>
    </location>
</feature>
<evidence type="ECO:0000313" key="12">
    <source>
        <dbReference type="Proteomes" id="UP001500483"/>
    </source>
</evidence>
<dbReference type="InterPro" id="IPR005829">
    <property type="entry name" value="Sugar_transporter_CS"/>
</dbReference>
<keyword evidence="3 7" id="KW-0813">Transport</keyword>
<feature type="transmembrane region" description="Helical" evidence="8">
    <location>
        <begin position="385"/>
        <end position="405"/>
    </location>
</feature>
<dbReference type="PROSITE" id="PS00216">
    <property type="entry name" value="SUGAR_TRANSPORT_1"/>
    <property type="match status" value="1"/>
</dbReference>
<gene>
    <name evidence="10" type="ORF">GCM10020366_07080</name>
    <name evidence="11" type="ORF">GCM10020366_21040</name>
</gene>
<proteinExistence type="inferred from homology"/>
<organism evidence="10 12">
    <name type="scientific">Saccharopolyspora gregorii</name>
    <dbReference type="NCBI Taxonomy" id="33914"/>
    <lineage>
        <taxon>Bacteria</taxon>
        <taxon>Bacillati</taxon>
        <taxon>Actinomycetota</taxon>
        <taxon>Actinomycetes</taxon>
        <taxon>Pseudonocardiales</taxon>
        <taxon>Pseudonocardiaceae</taxon>
        <taxon>Saccharopolyspora</taxon>
    </lineage>
</organism>
<keyword evidence="4 8" id="KW-0812">Transmembrane</keyword>
<feature type="transmembrane region" description="Helical" evidence="8">
    <location>
        <begin position="82"/>
        <end position="101"/>
    </location>
</feature>
<comment type="subcellular location">
    <subcellularLocation>
        <location evidence="1">Cell membrane</location>
        <topology evidence="1">Multi-pass membrane protein</topology>
    </subcellularLocation>
</comment>